<evidence type="ECO:0000256" key="4">
    <source>
        <dbReference type="ARBA" id="ARBA00022989"/>
    </source>
</evidence>
<evidence type="ECO:0000256" key="7">
    <source>
        <dbReference type="SAM" id="MobiDB-lite"/>
    </source>
</evidence>
<feature type="transmembrane region" description="Helical" evidence="8">
    <location>
        <begin position="347"/>
        <end position="372"/>
    </location>
</feature>
<feature type="compositionally biased region" description="Low complexity" evidence="7">
    <location>
        <begin position="65"/>
        <end position="79"/>
    </location>
</feature>
<dbReference type="RefSeq" id="XP_069234315.1">
    <property type="nucleotide sequence ID" value="XM_069368850.1"/>
</dbReference>
<dbReference type="GO" id="GO:0005886">
    <property type="term" value="C:plasma membrane"/>
    <property type="evidence" value="ECO:0007669"/>
    <property type="project" value="TreeGrafter"/>
</dbReference>
<gene>
    <name evidence="10" type="ORF">WHR41_00244</name>
</gene>
<dbReference type="GO" id="GO:0006886">
    <property type="term" value="P:intracellular protein transport"/>
    <property type="evidence" value="ECO:0007669"/>
    <property type="project" value="TreeGrafter"/>
</dbReference>
<dbReference type="GO" id="GO:0012505">
    <property type="term" value="C:endomembrane system"/>
    <property type="evidence" value="ECO:0007669"/>
    <property type="project" value="TreeGrafter"/>
</dbReference>
<dbReference type="AlphaFoldDB" id="A0AB34L2J8"/>
<dbReference type="InterPro" id="IPR045242">
    <property type="entry name" value="Syntaxin"/>
</dbReference>
<dbReference type="InterPro" id="IPR010989">
    <property type="entry name" value="SNARE"/>
</dbReference>
<dbReference type="EMBL" id="JAAQHG020000001">
    <property type="protein sequence ID" value="KAL1591210.1"/>
    <property type="molecule type" value="Genomic_DNA"/>
</dbReference>
<dbReference type="PANTHER" id="PTHR19957">
    <property type="entry name" value="SYNTAXIN"/>
    <property type="match status" value="1"/>
</dbReference>
<comment type="caution">
    <text evidence="10">The sequence shown here is derived from an EMBL/GenBank/DDBJ whole genome shotgun (WGS) entry which is preliminary data.</text>
</comment>
<dbReference type="Gene3D" id="1.20.58.70">
    <property type="match status" value="1"/>
</dbReference>
<proteinExistence type="inferred from homology"/>
<comment type="subcellular location">
    <subcellularLocation>
        <location evidence="1">Membrane</location>
        <topology evidence="1">Single-pass type IV membrane protein</topology>
    </subcellularLocation>
</comment>
<dbReference type="Pfam" id="PF05739">
    <property type="entry name" value="SNARE"/>
    <property type="match status" value="1"/>
</dbReference>
<evidence type="ECO:0000256" key="8">
    <source>
        <dbReference type="SAM" id="Phobius"/>
    </source>
</evidence>
<dbReference type="InterPro" id="IPR006011">
    <property type="entry name" value="Syntaxin_N"/>
</dbReference>
<evidence type="ECO:0000259" key="9">
    <source>
        <dbReference type="PROSITE" id="PS50192"/>
    </source>
</evidence>
<dbReference type="GO" id="GO:0006887">
    <property type="term" value="P:exocytosis"/>
    <property type="evidence" value="ECO:0007669"/>
    <property type="project" value="TreeGrafter"/>
</dbReference>
<dbReference type="InterPro" id="IPR000727">
    <property type="entry name" value="T_SNARE_dom"/>
</dbReference>
<dbReference type="CDD" id="cd15849">
    <property type="entry name" value="SNARE_Sso1"/>
    <property type="match status" value="1"/>
</dbReference>
<keyword evidence="6" id="KW-0175">Coiled coil</keyword>
<evidence type="ECO:0000313" key="11">
    <source>
        <dbReference type="Proteomes" id="UP000803884"/>
    </source>
</evidence>
<evidence type="ECO:0000256" key="6">
    <source>
        <dbReference type="SAM" id="Coils"/>
    </source>
</evidence>
<feature type="domain" description="T-SNARE coiled-coil homology" evidence="9">
    <location>
        <begin position="272"/>
        <end position="334"/>
    </location>
</feature>
<sequence length="380" mass="41420">MSNYNQYSGYGGNPYGGDEQAGGYGSGAGGYGSNPYGENPYGADYGQPAQQPSSRLGAPPLAHNQSTYSQQTQDSSYSQQGGGGPVAASADAPAVPFVPQGHVEYVQPARSTLSNPDFLSRVEAVKADIRTLTTHVGQIATLHQQSISSADNAGSSNALENMVTQTQVLNTSIKDQIKALETDAVRSQGNSVKDTQIRQLKTSFTKQLQEYRQEEANYERRYREQIARQYRIVNPEATDSEVQEAVQADWGNEGVFQTALKTNRTAAANTVLGNVRARHNDIQKIERTMLELQSLMEDLATTIMLQDAPIQETEQHTERVKHDTEAGNVQLDKGIEHARRARKLKWWCFWIVVIIICILALVLGLVFGLGVAGTGGANTN</sequence>
<comment type="similarity">
    <text evidence="2">Belongs to the syntaxin family.</text>
</comment>
<evidence type="ECO:0000256" key="5">
    <source>
        <dbReference type="ARBA" id="ARBA00023136"/>
    </source>
</evidence>
<dbReference type="PANTHER" id="PTHR19957:SF307">
    <property type="entry name" value="PROTEIN SSO1-RELATED"/>
    <property type="match status" value="1"/>
</dbReference>
<keyword evidence="4 8" id="KW-1133">Transmembrane helix</keyword>
<feature type="coiled-coil region" evidence="6">
    <location>
        <begin position="201"/>
        <end position="228"/>
    </location>
</feature>
<feature type="region of interest" description="Disordered" evidence="7">
    <location>
        <begin position="1"/>
        <end position="92"/>
    </location>
</feature>
<keyword evidence="3 8" id="KW-0812">Transmembrane</keyword>
<evidence type="ECO:0000256" key="2">
    <source>
        <dbReference type="ARBA" id="ARBA00009063"/>
    </source>
</evidence>
<protein>
    <recommendedName>
        <fullName evidence="9">t-SNARE coiled-coil homology domain-containing protein</fullName>
    </recommendedName>
</protein>
<organism evidence="10 11">
    <name type="scientific">Cladosporium halotolerans</name>
    <dbReference type="NCBI Taxonomy" id="1052096"/>
    <lineage>
        <taxon>Eukaryota</taxon>
        <taxon>Fungi</taxon>
        <taxon>Dikarya</taxon>
        <taxon>Ascomycota</taxon>
        <taxon>Pezizomycotina</taxon>
        <taxon>Dothideomycetes</taxon>
        <taxon>Dothideomycetidae</taxon>
        <taxon>Cladosporiales</taxon>
        <taxon>Cladosporiaceae</taxon>
        <taxon>Cladosporium</taxon>
    </lineage>
</organism>
<dbReference type="GeneID" id="96001688"/>
<dbReference type="GO" id="GO:0048278">
    <property type="term" value="P:vesicle docking"/>
    <property type="evidence" value="ECO:0007669"/>
    <property type="project" value="TreeGrafter"/>
</dbReference>
<dbReference type="GO" id="GO:0005484">
    <property type="term" value="F:SNAP receptor activity"/>
    <property type="evidence" value="ECO:0007669"/>
    <property type="project" value="TreeGrafter"/>
</dbReference>
<evidence type="ECO:0000256" key="1">
    <source>
        <dbReference type="ARBA" id="ARBA00004211"/>
    </source>
</evidence>
<feature type="compositionally biased region" description="Gly residues" evidence="7">
    <location>
        <begin position="9"/>
        <end position="32"/>
    </location>
</feature>
<keyword evidence="5 8" id="KW-0472">Membrane</keyword>
<dbReference type="GO" id="GO:0031201">
    <property type="term" value="C:SNARE complex"/>
    <property type="evidence" value="ECO:0007669"/>
    <property type="project" value="TreeGrafter"/>
</dbReference>
<keyword evidence="11" id="KW-1185">Reference proteome</keyword>
<dbReference type="SUPFAM" id="SSF47661">
    <property type="entry name" value="t-snare proteins"/>
    <property type="match status" value="1"/>
</dbReference>
<dbReference type="SMART" id="SM00503">
    <property type="entry name" value="SynN"/>
    <property type="match status" value="1"/>
</dbReference>
<evidence type="ECO:0000313" key="10">
    <source>
        <dbReference type="EMBL" id="KAL1591210.1"/>
    </source>
</evidence>
<accession>A0AB34L2J8</accession>
<dbReference type="GO" id="GO:0006906">
    <property type="term" value="P:vesicle fusion"/>
    <property type="evidence" value="ECO:0007669"/>
    <property type="project" value="TreeGrafter"/>
</dbReference>
<evidence type="ECO:0000256" key="3">
    <source>
        <dbReference type="ARBA" id="ARBA00022692"/>
    </source>
</evidence>
<dbReference type="Pfam" id="PF00804">
    <property type="entry name" value="Syntaxin"/>
    <property type="match status" value="1"/>
</dbReference>
<dbReference type="GO" id="GO:0000149">
    <property type="term" value="F:SNARE binding"/>
    <property type="evidence" value="ECO:0007669"/>
    <property type="project" value="TreeGrafter"/>
</dbReference>
<dbReference type="PROSITE" id="PS50192">
    <property type="entry name" value="T_SNARE"/>
    <property type="match status" value="1"/>
</dbReference>
<name>A0AB34L2J8_9PEZI</name>
<reference evidence="10 11" key="1">
    <citation type="journal article" date="2020" name="Microbiol. Resour. Announc.">
        <title>Draft Genome Sequence of a Cladosporium Species Isolated from the Mesophotic Ascidian Didemnum maculosum.</title>
        <authorList>
            <person name="Gioti A."/>
            <person name="Siaperas R."/>
            <person name="Nikolaivits E."/>
            <person name="Le Goff G."/>
            <person name="Ouazzani J."/>
            <person name="Kotoulas G."/>
            <person name="Topakas E."/>
        </authorList>
    </citation>
    <scope>NUCLEOTIDE SEQUENCE [LARGE SCALE GENOMIC DNA]</scope>
    <source>
        <strain evidence="10 11">TM138-S3</strain>
    </source>
</reference>
<dbReference type="Proteomes" id="UP000803884">
    <property type="component" value="Unassembled WGS sequence"/>
</dbReference>